<reference evidence="2 3" key="1">
    <citation type="submission" date="2018-03" db="EMBL/GenBank/DDBJ databases">
        <title>Bacillus urumqiensis sp. nov., a moderately haloalkaliphilic bacterium isolated from a salt lake.</title>
        <authorList>
            <person name="Zhao B."/>
            <person name="Liao Z."/>
        </authorList>
    </citation>
    <scope>NUCLEOTIDE SEQUENCE [LARGE SCALE GENOMIC DNA]</scope>
    <source>
        <strain evidence="2 3">BZ-SZ-XJ18</strain>
    </source>
</reference>
<dbReference type="EMBL" id="PVNS01000010">
    <property type="protein sequence ID" value="PRO65062.1"/>
    <property type="molecule type" value="Genomic_DNA"/>
</dbReference>
<evidence type="ECO:0008006" key="4">
    <source>
        <dbReference type="Google" id="ProtNLM"/>
    </source>
</evidence>
<keyword evidence="1" id="KW-0812">Transmembrane</keyword>
<name>A0A2P6MFG9_ALKUR</name>
<keyword evidence="3" id="KW-1185">Reference proteome</keyword>
<accession>A0A2P6MFG9</accession>
<feature type="transmembrane region" description="Helical" evidence="1">
    <location>
        <begin position="34"/>
        <end position="50"/>
    </location>
</feature>
<protein>
    <recommendedName>
        <fullName evidence="4">VanZ-like domain-containing protein</fullName>
    </recommendedName>
</protein>
<evidence type="ECO:0000313" key="2">
    <source>
        <dbReference type="EMBL" id="PRO65062.1"/>
    </source>
</evidence>
<keyword evidence="1" id="KW-1133">Transmembrane helix</keyword>
<comment type="caution">
    <text evidence="2">The sequence shown here is derived from an EMBL/GenBank/DDBJ whole genome shotgun (WGS) entry which is preliminary data.</text>
</comment>
<gene>
    <name evidence="2" type="ORF">C6I21_11485</name>
</gene>
<organism evidence="2 3">
    <name type="scientific">Alkalicoccus urumqiensis</name>
    <name type="common">Bacillus urumqiensis</name>
    <dbReference type="NCBI Taxonomy" id="1548213"/>
    <lineage>
        <taxon>Bacteria</taxon>
        <taxon>Bacillati</taxon>
        <taxon>Bacillota</taxon>
        <taxon>Bacilli</taxon>
        <taxon>Bacillales</taxon>
        <taxon>Bacillaceae</taxon>
        <taxon>Alkalicoccus</taxon>
    </lineage>
</organism>
<proteinExistence type="predicted"/>
<dbReference type="AlphaFoldDB" id="A0A2P6MFG9"/>
<evidence type="ECO:0000256" key="1">
    <source>
        <dbReference type="SAM" id="Phobius"/>
    </source>
</evidence>
<sequence length="66" mass="7685">MHYSLLLFMFVPALLTFLIYQEQAGIELFFHPDIIMNALLGGIFYLLLELHRGTVDTRGKEQKNRS</sequence>
<keyword evidence="1" id="KW-0472">Membrane</keyword>
<evidence type="ECO:0000313" key="3">
    <source>
        <dbReference type="Proteomes" id="UP000243650"/>
    </source>
</evidence>
<dbReference type="Proteomes" id="UP000243650">
    <property type="component" value="Unassembled WGS sequence"/>
</dbReference>